<dbReference type="OrthoDB" id="4341274at2759"/>
<dbReference type="Proteomes" id="UP001147747">
    <property type="component" value="Unassembled WGS sequence"/>
</dbReference>
<reference evidence="1" key="1">
    <citation type="submission" date="2022-12" db="EMBL/GenBank/DDBJ databases">
        <authorList>
            <person name="Petersen C."/>
        </authorList>
    </citation>
    <scope>NUCLEOTIDE SEQUENCE</scope>
    <source>
        <strain evidence="1">IBT 29677</strain>
    </source>
</reference>
<dbReference type="EMBL" id="JAPZBU010000004">
    <property type="protein sequence ID" value="KAJ5408389.1"/>
    <property type="molecule type" value="Genomic_DNA"/>
</dbReference>
<dbReference type="AlphaFoldDB" id="A0A9X0BDB5"/>
<protein>
    <submittedName>
        <fullName evidence="1">Uncharacterized protein</fullName>
    </submittedName>
</protein>
<keyword evidence="2" id="KW-1185">Reference proteome</keyword>
<reference evidence="1" key="2">
    <citation type="journal article" date="2023" name="IMA Fungus">
        <title>Comparative genomic study of the Penicillium genus elucidates a diverse pangenome and 15 lateral gene transfer events.</title>
        <authorList>
            <person name="Petersen C."/>
            <person name="Sorensen T."/>
            <person name="Nielsen M.R."/>
            <person name="Sondergaard T.E."/>
            <person name="Sorensen J.L."/>
            <person name="Fitzpatrick D.A."/>
            <person name="Frisvad J.C."/>
            <person name="Nielsen K.L."/>
        </authorList>
    </citation>
    <scope>NUCLEOTIDE SEQUENCE</scope>
    <source>
        <strain evidence="1">IBT 29677</strain>
    </source>
</reference>
<evidence type="ECO:0000313" key="1">
    <source>
        <dbReference type="EMBL" id="KAJ5408389.1"/>
    </source>
</evidence>
<comment type="caution">
    <text evidence="1">The sequence shown here is derived from an EMBL/GenBank/DDBJ whole genome shotgun (WGS) entry which is preliminary data.</text>
</comment>
<gene>
    <name evidence="1" type="ORF">N7509_002272</name>
</gene>
<sequence>MEDEEFENKEIPKAKVYRQRRRNVEKILCSLLFFSSKGQKSLSDTELRDLVVEIGSLDLRTGNTSPPATRYFLPNLSMANPHGLEDTNTVLPSNLRRSMDKYLDEVEQDTRVNFSRRPITHDGWSVSEKDEIMKELPKFMNNTPSYIYHKELDYPFRLLSRALVKTAEVPFGGINKHEEIMGSMSGFVAGSFAPVATTHGSHGMCTGQLDTLCDSDNRPSAGELSVVVWQIMQAMRSEQRIHENVCSCKVEGLLNYSYPRIYIIFDSSGKVRVLSASHSDKLYVQASPLLDFGWLAAKESTKSKPIKALTEKKYLEMMGVLVKWIWPITTEEPYPKAFTMCQPGCEMYFGPK</sequence>
<dbReference type="RefSeq" id="XP_056492704.1">
    <property type="nucleotide sequence ID" value="XM_056626909.1"/>
</dbReference>
<evidence type="ECO:0000313" key="2">
    <source>
        <dbReference type="Proteomes" id="UP001147747"/>
    </source>
</evidence>
<dbReference type="GeneID" id="81365889"/>
<accession>A0A9X0BDB5</accession>
<organism evidence="1 2">
    <name type="scientific">Penicillium cosmopolitanum</name>
    <dbReference type="NCBI Taxonomy" id="1131564"/>
    <lineage>
        <taxon>Eukaryota</taxon>
        <taxon>Fungi</taxon>
        <taxon>Dikarya</taxon>
        <taxon>Ascomycota</taxon>
        <taxon>Pezizomycotina</taxon>
        <taxon>Eurotiomycetes</taxon>
        <taxon>Eurotiomycetidae</taxon>
        <taxon>Eurotiales</taxon>
        <taxon>Aspergillaceae</taxon>
        <taxon>Penicillium</taxon>
    </lineage>
</organism>
<proteinExistence type="predicted"/>
<name>A0A9X0BDB5_9EURO</name>